<sequence>MADNLLRHLGAGEKFLLSSTRFWSSLSTVAVTGALASFCFTQQHTNSYNDLVIYIFISVTIIFHVILFFFDPQNLKNTFAPFFHGSAKKWAIRITAMRAGYLLHYVPEQSITGLIFVICVWIDAIAIGRIVNPSLDMWIGNSVLTAIVGRSNDLYGYSGGYWVVMGFCFLVSYVQVRLDGYKKDEMKEKEG</sequence>
<feature type="transmembrane region" description="Helical" evidence="1">
    <location>
        <begin position="20"/>
        <end position="39"/>
    </location>
</feature>
<dbReference type="OrthoDB" id="1706124at2759"/>
<dbReference type="Proteomes" id="UP000326396">
    <property type="component" value="Linkage Group LG6"/>
</dbReference>
<proteinExistence type="predicted"/>
<evidence type="ECO:0000313" key="2">
    <source>
        <dbReference type="EMBL" id="KAD3336266.1"/>
    </source>
</evidence>
<dbReference type="EMBL" id="SZYD01000016">
    <property type="protein sequence ID" value="KAD3336266.1"/>
    <property type="molecule type" value="Genomic_DNA"/>
</dbReference>
<feature type="transmembrane region" description="Helical" evidence="1">
    <location>
        <begin position="51"/>
        <end position="70"/>
    </location>
</feature>
<feature type="transmembrane region" description="Helical" evidence="1">
    <location>
        <begin position="159"/>
        <end position="176"/>
    </location>
</feature>
<protein>
    <submittedName>
        <fullName evidence="2">Uncharacterized protein</fullName>
    </submittedName>
</protein>
<evidence type="ECO:0000256" key="1">
    <source>
        <dbReference type="SAM" id="Phobius"/>
    </source>
</evidence>
<organism evidence="2 3">
    <name type="scientific">Mikania micrantha</name>
    <name type="common">bitter vine</name>
    <dbReference type="NCBI Taxonomy" id="192012"/>
    <lineage>
        <taxon>Eukaryota</taxon>
        <taxon>Viridiplantae</taxon>
        <taxon>Streptophyta</taxon>
        <taxon>Embryophyta</taxon>
        <taxon>Tracheophyta</taxon>
        <taxon>Spermatophyta</taxon>
        <taxon>Magnoliopsida</taxon>
        <taxon>eudicotyledons</taxon>
        <taxon>Gunneridae</taxon>
        <taxon>Pentapetalae</taxon>
        <taxon>asterids</taxon>
        <taxon>campanulids</taxon>
        <taxon>Asterales</taxon>
        <taxon>Asteraceae</taxon>
        <taxon>Asteroideae</taxon>
        <taxon>Heliantheae alliance</taxon>
        <taxon>Eupatorieae</taxon>
        <taxon>Mikania</taxon>
    </lineage>
</organism>
<gene>
    <name evidence="2" type="ORF">E3N88_31785</name>
</gene>
<keyword evidence="1" id="KW-0472">Membrane</keyword>
<reference evidence="2 3" key="1">
    <citation type="submission" date="2019-05" db="EMBL/GenBank/DDBJ databases">
        <title>Mikania micrantha, genome provides insights into the molecular mechanism of rapid growth.</title>
        <authorList>
            <person name="Liu B."/>
        </authorList>
    </citation>
    <scope>NUCLEOTIDE SEQUENCE [LARGE SCALE GENOMIC DNA]</scope>
    <source>
        <strain evidence="2">NLD-2019</strain>
        <tissue evidence="2">Leaf</tissue>
    </source>
</reference>
<dbReference type="AlphaFoldDB" id="A0A5N6M771"/>
<feature type="transmembrane region" description="Helical" evidence="1">
    <location>
        <begin position="113"/>
        <end position="131"/>
    </location>
</feature>
<keyword evidence="1" id="KW-1133">Transmembrane helix</keyword>
<accession>A0A5N6M771</accession>
<evidence type="ECO:0000313" key="3">
    <source>
        <dbReference type="Proteomes" id="UP000326396"/>
    </source>
</evidence>
<keyword evidence="1" id="KW-0812">Transmembrane</keyword>
<name>A0A5N6M771_9ASTR</name>
<keyword evidence="3" id="KW-1185">Reference proteome</keyword>
<comment type="caution">
    <text evidence="2">The sequence shown here is derived from an EMBL/GenBank/DDBJ whole genome shotgun (WGS) entry which is preliminary data.</text>
</comment>